<evidence type="ECO:0000313" key="2">
    <source>
        <dbReference type="EMBL" id="MCE8001847.1"/>
    </source>
</evidence>
<feature type="domain" description="HEPN AbiU2-like" evidence="1">
    <location>
        <begin position="61"/>
        <end position="233"/>
    </location>
</feature>
<dbReference type="EMBL" id="JABFTX010000001">
    <property type="protein sequence ID" value="MCE8001847.1"/>
    <property type="molecule type" value="Genomic_DNA"/>
</dbReference>
<protein>
    <recommendedName>
        <fullName evidence="1">HEPN AbiU2-like domain-containing protein</fullName>
    </recommendedName>
</protein>
<gene>
    <name evidence="2" type="ORF">HOP53_03245</name>
</gene>
<dbReference type="Proteomes" id="UP001320168">
    <property type="component" value="Unassembled WGS sequence"/>
</dbReference>
<keyword evidence="3" id="KW-1185">Reference proteome</keyword>
<comment type="caution">
    <text evidence="2">The sequence shown here is derived from an EMBL/GenBank/DDBJ whole genome shotgun (WGS) entry which is preliminary data.</text>
</comment>
<sequence>MSMKKKVEKFAFVITEIVNGYFVADQKLALLLPLLEDKELFGVWDGTAGVSGVEALRLTLYMAILSDMRALLFDNDKRAASLEQVVEALKNEHFVKVIRKRFCKPSGVKVLGHDDDEEMRQFVEEQVQDQQIKDAEETFDRLLPQTIQLFDKLKASKLASRVSDARSKMISHKEIRTVDGQRALYNPTDFGLKWGDASDVVLQSRDIIFNCNLLINNSSYDLDSFLGGHKKAASSFWGVAKNA</sequence>
<proteinExistence type="predicted"/>
<evidence type="ECO:0000313" key="3">
    <source>
        <dbReference type="Proteomes" id="UP001320168"/>
    </source>
</evidence>
<reference evidence="2 3" key="1">
    <citation type="journal article" date="2021" name="Front. Microbiol.">
        <title>Aerobic Denitrification and Heterotrophic Sulfur Oxidation in the Genus Halomonas Revealed by Six Novel Species Characterizations and Genome-Based Analysis.</title>
        <authorList>
            <person name="Wang L."/>
            <person name="Shao Z."/>
        </authorList>
    </citation>
    <scope>NUCLEOTIDE SEQUENCE [LARGE SCALE GENOMIC DNA]</scope>
    <source>
        <strain evidence="2 3">MCCC 1A11081</strain>
    </source>
</reference>
<dbReference type="Pfam" id="PF18734">
    <property type="entry name" value="HEPN_AbiU2"/>
    <property type="match status" value="1"/>
</dbReference>
<evidence type="ECO:0000259" key="1">
    <source>
        <dbReference type="Pfam" id="PF18734"/>
    </source>
</evidence>
<organism evidence="2 3">
    <name type="scientific">Billgrantia ethanolica</name>
    <dbReference type="NCBI Taxonomy" id="2733486"/>
    <lineage>
        <taxon>Bacteria</taxon>
        <taxon>Pseudomonadati</taxon>
        <taxon>Pseudomonadota</taxon>
        <taxon>Gammaproteobacteria</taxon>
        <taxon>Oceanospirillales</taxon>
        <taxon>Halomonadaceae</taxon>
        <taxon>Billgrantia</taxon>
    </lineage>
</organism>
<accession>A0ABS8ZZ07</accession>
<name>A0ABS8ZZ07_9GAMM</name>
<dbReference type="InterPro" id="IPR040704">
    <property type="entry name" value="HEPN_AbiU2"/>
</dbReference>